<dbReference type="Proteomes" id="UP001597387">
    <property type="component" value="Unassembled WGS sequence"/>
</dbReference>
<organism evidence="2 3">
    <name type="scientific">Paradesertivirga mongoliensis</name>
    <dbReference type="NCBI Taxonomy" id="2100740"/>
    <lineage>
        <taxon>Bacteria</taxon>
        <taxon>Pseudomonadati</taxon>
        <taxon>Bacteroidota</taxon>
        <taxon>Sphingobacteriia</taxon>
        <taxon>Sphingobacteriales</taxon>
        <taxon>Sphingobacteriaceae</taxon>
        <taxon>Paradesertivirga</taxon>
    </lineage>
</organism>
<dbReference type="InterPro" id="IPR043732">
    <property type="entry name" value="DUF5675"/>
</dbReference>
<sequence length="142" mass="15842">MELKVQRKLRTDESTIGVLFVNDIRQCFTLEDKDRGLAKAQPLRTILAAKVYAKTAIPAGKYEVIVNFSNRFKKQLPLLLQVPGFEGVRIHPGNTAADTEGCILLGSSQGKNWIGESRLAFEAFMQKLKTASEGEKIYITIE</sequence>
<feature type="domain" description="DUF5675" evidence="1">
    <location>
        <begin position="5"/>
        <end position="129"/>
    </location>
</feature>
<protein>
    <submittedName>
        <fullName evidence="2">DUF5675 family protein</fullName>
    </submittedName>
</protein>
<comment type="caution">
    <text evidence="2">The sequence shown here is derived from an EMBL/GenBank/DDBJ whole genome shotgun (WGS) entry which is preliminary data.</text>
</comment>
<proteinExistence type="predicted"/>
<reference evidence="3" key="1">
    <citation type="journal article" date="2019" name="Int. J. Syst. Evol. Microbiol.">
        <title>The Global Catalogue of Microorganisms (GCM) 10K type strain sequencing project: providing services to taxonomists for standard genome sequencing and annotation.</title>
        <authorList>
            <consortium name="The Broad Institute Genomics Platform"/>
            <consortium name="The Broad Institute Genome Sequencing Center for Infectious Disease"/>
            <person name="Wu L."/>
            <person name="Ma J."/>
        </authorList>
    </citation>
    <scope>NUCLEOTIDE SEQUENCE [LARGE SCALE GENOMIC DNA]</scope>
    <source>
        <strain evidence="3">KCTC 42217</strain>
    </source>
</reference>
<gene>
    <name evidence="2" type="ORF">ACFSJU_14780</name>
</gene>
<evidence type="ECO:0000313" key="2">
    <source>
        <dbReference type="EMBL" id="MFD2163672.1"/>
    </source>
</evidence>
<evidence type="ECO:0000259" key="1">
    <source>
        <dbReference type="Pfam" id="PF18925"/>
    </source>
</evidence>
<name>A0ABW4ZQC6_9SPHI</name>
<dbReference type="Pfam" id="PF18925">
    <property type="entry name" value="DUF5675"/>
    <property type="match status" value="1"/>
</dbReference>
<dbReference type="RefSeq" id="WP_255900467.1">
    <property type="nucleotide sequence ID" value="NZ_JAFMZO010000002.1"/>
</dbReference>
<evidence type="ECO:0000313" key="3">
    <source>
        <dbReference type="Proteomes" id="UP001597387"/>
    </source>
</evidence>
<keyword evidence="3" id="KW-1185">Reference proteome</keyword>
<dbReference type="EMBL" id="JBHUHZ010000002">
    <property type="protein sequence ID" value="MFD2163672.1"/>
    <property type="molecule type" value="Genomic_DNA"/>
</dbReference>
<accession>A0ABW4ZQC6</accession>